<dbReference type="SUPFAM" id="SSF52540">
    <property type="entry name" value="P-loop containing nucleoside triphosphate hydrolases"/>
    <property type="match status" value="1"/>
</dbReference>
<protein>
    <recommendedName>
        <fullName evidence="3">AIG1-type G domain-containing protein</fullName>
    </recommendedName>
</protein>
<dbReference type="AlphaFoldDB" id="A0A815WQ33"/>
<evidence type="ECO:0000256" key="2">
    <source>
        <dbReference type="ARBA" id="ARBA00022741"/>
    </source>
</evidence>
<comment type="similarity">
    <text evidence="1">Belongs to the TRAFAC class TrmE-Era-EngA-EngB-Septin-like GTPase superfamily. AIG1/Toc34/Toc159-like paraseptin GTPase family. IAN subfamily.</text>
</comment>
<proteinExistence type="inferred from homology"/>
<evidence type="ECO:0000313" key="7">
    <source>
        <dbReference type="Proteomes" id="UP000663852"/>
    </source>
</evidence>
<accession>A0A815WQ33</accession>
<dbReference type="Pfam" id="PF04548">
    <property type="entry name" value="AIG1"/>
    <property type="match status" value="1"/>
</dbReference>
<dbReference type="EMBL" id="CAJNOR010009261">
    <property type="protein sequence ID" value="CAF1642778.1"/>
    <property type="molecule type" value="Genomic_DNA"/>
</dbReference>
<gene>
    <name evidence="4" type="ORF">EDS130_LOCUS45853</name>
    <name evidence="5" type="ORF">XAT740_LOCUS53610</name>
</gene>
<dbReference type="InterPro" id="IPR027417">
    <property type="entry name" value="P-loop_NTPase"/>
</dbReference>
<name>A0A815WQ33_ADIRI</name>
<evidence type="ECO:0000259" key="3">
    <source>
        <dbReference type="Pfam" id="PF04548"/>
    </source>
</evidence>
<sequence>MNQRENNGEHQPESEGAMTFDMMMDGIRPIINEQNTYPFKRCIHRNLLLLGRTRTGKSTISEVISDPACVAKDAKLFSETRKITLNRVAANHREQTCYFNIIDSPGLYDNTIEQKEHLTNEKIRQYINECITKDVTDIHAFGFVFSANGGINSEDIKSMIFVKEKYPELKNSIEKEKKRVDS</sequence>
<reference evidence="4" key="1">
    <citation type="submission" date="2021-02" db="EMBL/GenBank/DDBJ databases">
        <authorList>
            <person name="Nowell W R."/>
        </authorList>
    </citation>
    <scope>NUCLEOTIDE SEQUENCE</scope>
</reference>
<dbReference type="GO" id="GO:0005525">
    <property type="term" value="F:GTP binding"/>
    <property type="evidence" value="ECO:0007669"/>
    <property type="project" value="InterPro"/>
</dbReference>
<feature type="domain" description="AIG1-type G" evidence="3">
    <location>
        <begin position="46"/>
        <end position="164"/>
    </location>
</feature>
<evidence type="ECO:0000313" key="5">
    <source>
        <dbReference type="EMBL" id="CAF1642778.1"/>
    </source>
</evidence>
<dbReference type="Proteomes" id="UP000663828">
    <property type="component" value="Unassembled WGS sequence"/>
</dbReference>
<comment type="caution">
    <text evidence="4">The sequence shown here is derived from an EMBL/GenBank/DDBJ whole genome shotgun (WGS) entry which is preliminary data.</text>
</comment>
<dbReference type="InterPro" id="IPR006703">
    <property type="entry name" value="G_AIG1"/>
</dbReference>
<dbReference type="Gene3D" id="3.40.50.300">
    <property type="entry name" value="P-loop containing nucleotide triphosphate hydrolases"/>
    <property type="match status" value="1"/>
</dbReference>
<evidence type="ECO:0000256" key="1">
    <source>
        <dbReference type="ARBA" id="ARBA00008535"/>
    </source>
</evidence>
<organism evidence="4 7">
    <name type="scientific">Adineta ricciae</name>
    <name type="common">Rotifer</name>
    <dbReference type="NCBI Taxonomy" id="249248"/>
    <lineage>
        <taxon>Eukaryota</taxon>
        <taxon>Metazoa</taxon>
        <taxon>Spiralia</taxon>
        <taxon>Gnathifera</taxon>
        <taxon>Rotifera</taxon>
        <taxon>Eurotatoria</taxon>
        <taxon>Bdelloidea</taxon>
        <taxon>Adinetida</taxon>
        <taxon>Adinetidae</taxon>
        <taxon>Adineta</taxon>
    </lineage>
</organism>
<dbReference type="Proteomes" id="UP000663852">
    <property type="component" value="Unassembled WGS sequence"/>
</dbReference>
<keyword evidence="6" id="KW-1185">Reference proteome</keyword>
<evidence type="ECO:0000313" key="6">
    <source>
        <dbReference type="Proteomes" id="UP000663828"/>
    </source>
</evidence>
<keyword evidence="2" id="KW-0547">Nucleotide-binding</keyword>
<evidence type="ECO:0000313" key="4">
    <source>
        <dbReference type="EMBL" id="CAF1548842.1"/>
    </source>
</evidence>
<dbReference type="OrthoDB" id="9977625at2759"/>
<dbReference type="EMBL" id="CAJNOJ010001304">
    <property type="protein sequence ID" value="CAF1548842.1"/>
    <property type="molecule type" value="Genomic_DNA"/>
</dbReference>